<keyword evidence="1" id="KW-0175">Coiled coil</keyword>
<name>A0A942UMG7_9BACI</name>
<sequence>MSLSVLRRMKDNSSKNAKQLMLRSKNDDYGIREKIKNRNSWLLVFVVVVFTISISAIIVSKFIINDESINLDLATILSTLLAFFSIYLSATFYFKATEQSNNFYDRSYNHTKDIAESLSNMRGEFGKSLNFLEKNSDAMNQRFDSIPWKKISETEKKLEAVEKEKEDSIMKILEEAGVEKSKQAEYIQKLSEQEKHINNLNNELNILKHTNNAKDYITNYLIKYIYEIGPNKLIDAEPNFIIKMFHRFRRNLPDKLMILLADEKIIDSSGNLTKRGIEIIKSIAIEIAN</sequence>
<feature type="transmembrane region" description="Helical" evidence="2">
    <location>
        <begin position="76"/>
        <end position="94"/>
    </location>
</feature>
<feature type="coiled-coil region" evidence="1">
    <location>
        <begin position="151"/>
        <end position="210"/>
    </location>
</feature>
<dbReference type="AlphaFoldDB" id="A0A942UMG7"/>
<keyword evidence="4" id="KW-1185">Reference proteome</keyword>
<keyword evidence="2" id="KW-1133">Transmembrane helix</keyword>
<accession>A0A942UMG7</accession>
<evidence type="ECO:0000313" key="4">
    <source>
        <dbReference type="Proteomes" id="UP000676456"/>
    </source>
</evidence>
<protein>
    <submittedName>
        <fullName evidence="3">Uncharacterized protein</fullName>
    </submittedName>
</protein>
<dbReference type="RefSeq" id="WP_213096414.1">
    <property type="nucleotide sequence ID" value="NZ_JAGYPH010000001.1"/>
</dbReference>
<dbReference type="EMBL" id="JAGYPN010000001">
    <property type="protein sequence ID" value="MBS4221388.1"/>
    <property type="molecule type" value="Genomic_DNA"/>
</dbReference>
<dbReference type="Proteomes" id="UP000676456">
    <property type="component" value="Unassembled WGS sequence"/>
</dbReference>
<evidence type="ECO:0000313" key="3">
    <source>
        <dbReference type="EMBL" id="MBS4221388.1"/>
    </source>
</evidence>
<organism evidence="3 4">
    <name type="scientific">Lederbergia citrea</name>
    <dbReference type="NCBI Taxonomy" id="2833581"/>
    <lineage>
        <taxon>Bacteria</taxon>
        <taxon>Bacillati</taxon>
        <taxon>Bacillota</taxon>
        <taxon>Bacilli</taxon>
        <taxon>Bacillales</taxon>
        <taxon>Bacillaceae</taxon>
        <taxon>Lederbergia</taxon>
    </lineage>
</organism>
<evidence type="ECO:0000256" key="1">
    <source>
        <dbReference type="SAM" id="Coils"/>
    </source>
</evidence>
<gene>
    <name evidence="3" type="ORF">KHA91_01290</name>
</gene>
<proteinExistence type="predicted"/>
<keyword evidence="2" id="KW-0472">Membrane</keyword>
<reference evidence="3 4" key="1">
    <citation type="submission" date="2021-05" db="EMBL/GenBank/DDBJ databases">
        <title>Novel Bacillus species.</title>
        <authorList>
            <person name="Liu G."/>
        </authorList>
    </citation>
    <scope>NUCLEOTIDE SEQUENCE [LARGE SCALE GENOMIC DNA]</scope>
    <source>
        <strain evidence="3 4">FJAT-49682</strain>
    </source>
</reference>
<keyword evidence="2" id="KW-0812">Transmembrane</keyword>
<comment type="caution">
    <text evidence="3">The sequence shown here is derived from an EMBL/GenBank/DDBJ whole genome shotgun (WGS) entry which is preliminary data.</text>
</comment>
<evidence type="ECO:0000256" key="2">
    <source>
        <dbReference type="SAM" id="Phobius"/>
    </source>
</evidence>
<feature type="transmembrane region" description="Helical" evidence="2">
    <location>
        <begin position="41"/>
        <end position="64"/>
    </location>
</feature>